<evidence type="ECO:0000259" key="1">
    <source>
        <dbReference type="Pfam" id="PF13280"/>
    </source>
</evidence>
<proteinExistence type="predicted"/>
<dbReference type="Proteomes" id="UP000433493">
    <property type="component" value="Unassembled WGS sequence"/>
</dbReference>
<comment type="caution">
    <text evidence="3">The sequence shown here is derived from an EMBL/GenBank/DDBJ whole genome shotgun (WGS) entry which is preliminary data.</text>
</comment>
<dbReference type="InterPro" id="IPR026881">
    <property type="entry name" value="WYL_dom"/>
</dbReference>
<dbReference type="OrthoDB" id="3171994at2"/>
<dbReference type="PANTHER" id="PTHR34580:SF1">
    <property type="entry name" value="PROTEIN PAFC"/>
    <property type="match status" value="1"/>
</dbReference>
<feature type="domain" description="WYL" evidence="1">
    <location>
        <begin position="164"/>
        <end position="230"/>
    </location>
</feature>
<dbReference type="EMBL" id="WBKB01000002">
    <property type="protein sequence ID" value="KAB1644156.1"/>
    <property type="molecule type" value="Genomic_DNA"/>
</dbReference>
<dbReference type="PROSITE" id="PS52050">
    <property type="entry name" value="WYL"/>
    <property type="match status" value="1"/>
</dbReference>
<evidence type="ECO:0000259" key="2">
    <source>
        <dbReference type="Pfam" id="PF19187"/>
    </source>
</evidence>
<dbReference type="AlphaFoldDB" id="A0A7J5BE50"/>
<evidence type="ECO:0000313" key="3">
    <source>
        <dbReference type="EMBL" id="KAB1644156.1"/>
    </source>
</evidence>
<feature type="domain" description="PafC HTH" evidence="2">
    <location>
        <begin position="36"/>
        <end position="147"/>
    </location>
</feature>
<dbReference type="Pfam" id="PF13280">
    <property type="entry name" value="WYL"/>
    <property type="match status" value="1"/>
</dbReference>
<dbReference type="Pfam" id="PF19187">
    <property type="entry name" value="HTH_PafC"/>
    <property type="match status" value="1"/>
</dbReference>
<reference evidence="3 4" key="1">
    <citation type="submission" date="2019-09" db="EMBL/GenBank/DDBJ databases">
        <title>Phylogeny of genus Pseudoclavibacter and closely related genus.</title>
        <authorList>
            <person name="Li Y."/>
        </authorList>
    </citation>
    <scope>NUCLEOTIDE SEQUENCE [LARGE SCALE GENOMIC DNA]</scope>
    <source>
        <strain evidence="3 4">KCTC 13959</strain>
    </source>
</reference>
<dbReference type="InterPro" id="IPR051534">
    <property type="entry name" value="CBASS_pafABC_assoc_protein"/>
</dbReference>
<sequence length="343" mass="38912">MRPPREIRQLRNRTAWRTRMAESTKVDPVLVTSVLDYLRRSEHGYDLDEMAEHFGLPATRMIGIIDFLWTLEFPDSSLNGHEHMFDFDADGLAAEDPWVKLTHDPAAKVTRRFQPQELATVLTGLSTLRDFRNPEETEILDRLTAKLLGQEASDSVAEKIEAPVVAAMRRALDRSTQLQFSYFREFADAPETRTVDPLRIEVRGAMVYLLAYCHLREGMRWFRHDRILTFTELDEPIGQYSEQDRNQPLQVRGQGLQRVDAAIAPCVFAALRPYLDARDFPPLDSDGFSRCSIVFRSLHVAARLAAENAGAFMIEGPAEARSFMVRWAQEALSGGSTLSSPKA</sequence>
<name>A0A7J5BE50_9MICO</name>
<evidence type="ECO:0000313" key="4">
    <source>
        <dbReference type="Proteomes" id="UP000433493"/>
    </source>
</evidence>
<dbReference type="PANTHER" id="PTHR34580">
    <property type="match status" value="1"/>
</dbReference>
<dbReference type="InterPro" id="IPR028349">
    <property type="entry name" value="PafC-like"/>
</dbReference>
<keyword evidence="4" id="KW-1185">Reference proteome</keyword>
<protein>
    <submittedName>
        <fullName evidence="3">WYL domain-containing protein</fullName>
    </submittedName>
</protein>
<organism evidence="3 4">
    <name type="scientific">Gulosibacter chungangensis</name>
    <dbReference type="NCBI Taxonomy" id="979746"/>
    <lineage>
        <taxon>Bacteria</taxon>
        <taxon>Bacillati</taxon>
        <taxon>Actinomycetota</taxon>
        <taxon>Actinomycetes</taxon>
        <taxon>Micrococcales</taxon>
        <taxon>Microbacteriaceae</taxon>
        <taxon>Gulosibacter</taxon>
    </lineage>
</organism>
<gene>
    <name evidence="3" type="ORF">F8O05_05095</name>
</gene>
<dbReference type="PIRSF" id="PIRSF016838">
    <property type="entry name" value="PafC"/>
    <property type="match status" value="1"/>
</dbReference>
<dbReference type="InterPro" id="IPR043839">
    <property type="entry name" value="PafC_HTH"/>
</dbReference>
<accession>A0A7J5BE50</accession>